<sequence length="103" mass="12223">YIDDVLTTHEMEVICGVYYVYTGQGKQIAKKSWWPLPELWDSQNRQPFWQERSELWFSNRLRELESGQALPLTTTQWRARSKMNAVVRRAILNNTDTSKAFLK</sequence>
<evidence type="ECO:0000313" key="1">
    <source>
        <dbReference type="EMBL" id="KJA14081.1"/>
    </source>
</evidence>
<name>A0A0D2NBZ4_HYPSF</name>
<dbReference type="Proteomes" id="UP000054270">
    <property type="component" value="Unassembled WGS sequence"/>
</dbReference>
<accession>A0A0D2NBZ4</accession>
<keyword evidence="2" id="KW-1185">Reference proteome</keyword>
<dbReference type="EMBL" id="KN817695">
    <property type="protein sequence ID" value="KJA14081.1"/>
    <property type="molecule type" value="Genomic_DNA"/>
</dbReference>
<protein>
    <submittedName>
        <fullName evidence="1">Uncharacterized protein</fullName>
    </submittedName>
</protein>
<proteinExistence type="predicted"/>
<feature type="non-terminal residue" evidence="1">
    <location>
        <position position="103"/>
    </location>
</feature>
<organism evidence="1 2">
    <name type="scientific">Hypholoma sublateritium (strain FD-334 SS-4)</name>
    <dbReference type="NCBI Taxonomy" id="945553"/>
    <lineage>
        <taxon>Eukaryota</taxon>
        <taxon>Fungi</taxon>
        <taxon>Dikarya</taxon>
        <taxon>Basidiomycota</taxon>
        <taxon>Agaricomycotina</taxon>
        <taxon>Agaricomycetes</taxon>
        <taxon>Agaricomycetidae</taxon>
        <taxon>Agaricales</taxon>
        <taxon>Agaricineae</taxon>
        <taxon>Strophariaceae</taxon>
        <taxon>Hypholoma</taxon>
    </lineage>
</organism>
<gene>
    <name evidence="1" type="ORF">HYPSUDRAFT_101578</name>
</gene>
<feature type="non-terminal residue" evidence="1">
    <location>
        <position position="1"/>
    </location>
</feature>
<dbReference type="OrthoDB" id="3270336at2759"/>
<dbReference type="STRING" id="945553.A0A0D2NBZ4"/>
<evidence type="ECO:0000313" key="2">
    <source>
        <dbReference type="Proteomes" id="UP000054270"/>
    </source>
</evidence>
<dbReference type="AlphaFoldDB" id="A0A0D2NBZ4"/>
<dbReference type="OMA" id="WRARSKM"/>
<reference evidence="2" key="1">
    <citation type="submission" date="2014-04" db="EMBL/GenBank/DDBJ databases">
        <title>Evolutionary Origins and Diversification of the Mycorrhizal Mutualists.</title>
        <authorList>
            <consortium name="DOE Joint Genome Institute"/>
            <consortium name="Mycorrhizal Genomics Consortium"/>
            <person name="Kohler A."/>
            <person name="Kuo A."/>
            <person name="Nagy L.G."/>
            <person name="Floudas D."/>
            <person name="Copeland A."/>
            <person name="Barry K.W."/>
            <person name="Cichocki N."/>
            <person name="Veneault-Fourrey C."/>
            <person name="LaButti K."/>
            <person name="Lindquist E.A."/>
            <person name="Lipzen A."/>
            <person name="Lundell T."/>
            <person name="Morin E."/>
            <person name="Murat C."/>
            <person name="Riley R."/>
            <person name="Ohm R."/>
            <person name="Sun H."/>
            <person name="Tunlid A."/>
            <person name="Henrissat B."/>
            <person name="Grigoriev I.V."/>
            <person name="Hibbett D.S."/>
            <person name="Martin F."/>
        </authorList>
    </citation>
    <scope>NUCLEOTIDE SEQUENCE [LARGE SCALE GENOMIC DNA]</scope>
    <source>
        <strain evidence="2">FD-334 SS-4</strain>
    </source>
</reference>